<dbReference type="InterPro" id="IPR025316">
    <property type="entry name" value="DUF4221"/>
</dbReference>
<dbReference type="EMBL" id="JAANYN010000002">
    <property type="protein sequence ID" value="NHE56538.1"/>
    <property type="molecule type" value="Genomic_DNA"/>
</dbReference>
<evidence type="ECO:0000313" key="1">
    <source>
        <dbReference type="EMBL" id="NHE56538.1"/>
    </source>
</evidence>
<sequence length="369" mass="42860">MSCIIFSCGNERSTSTTNMLRIELDTLMVDAGEEILDLKWRDFAISPDGRYLYNFNGYDHTLEKIDMEKLRLVEKLPFEKEGPNGTVNAIYYMHMLDNNHIHLSDNRTLSQFQLNGKRTIKYDLYNNGLDGDELSEYEHLKSNTIIPELPETVFALVGHWENKTYSLRKMNFRDSLITKYEIDPGQNIPKFSFKVPSLSKDPIFKPYVYLSHGKGCLIISADITNEVHLFDPVEDTLVSKMNELHHTASEKTGKFVGTYASMEDMVADYQKVLEDVNFSPPVWDKENKVYYRFSYTVDFEEEKKPGELLPEIKQRNIYLSVYNKDFELLAEAPVPQLEKNPVHYFVRAGDIWIFENIGDELGFIRLALH</sequence>
<keyword evidence="2" id="KW-1185">Reference proteome</keyword>
<dbReference type="InterPro" id="IPR011044">
    <property type="entry name" value="Quino_amine_DH_bsu"/>
</dbReference>
<name>A0ABX0H819_9BACT</name>
<accession>A0ABX0H819</accession>
<gene>
    <name evidence="1" type="ORF">G9Q97_06900</name>
</gene>
<protein>
    <submittedName>
        <fullName evidence="1">DUF4221 family protein</fullName>
    </submittedName>
</protein>
<dbReference type="SUPFAM" id="SSF50969">
    <property type="entry name" value="YVTN repeat-like/Quinoprotein amine dehydrogenase"/>
    <property type="match status" value="1"/>
</dbReference>
<evidence type="ECO:0000313" key="2">
    <source>
        <dbReference type="Proteomes" id="UP000649799"/>
    </source>
</evidence>
<dbReference type="Proteomes" id="UP000649799">
    <property type="component" value="Unassembled WGS sequence"/>
</dbReference>
<proteinExistence type="predicted"/>
<dbReference type="Pfam" id="PF13970">
    <property type="entry name" value="DUF4221"/>
    <property type="match status" value="1"/>
</dbReference>
<reference evidence="1 2" key="1">
    <citation type="submission" date="2020-03" db="EMBL/GenBank/DDBJ databases">
        <title>Cyclobacterium plantarum sp. nov., a marine bacterium isolated from a coastal-marine wetland.</title>
        <authorList>
            <person name="Sanchez-Porro C."/>
            <person name="Ventosa A."/>
            <person name="Amoozegar M."/>
        </authorList>
    </citation>
    <scope>NUCLEOTIDE SEQUENCE [LARGE SCALE GENOMIC DNA]</scope>
    <source>
        <strain evidence="1 2">GBPx2</strain>
    </source>
</reference>
<organism evidence="1 2">
    <name type="scientific">Cyclobacterium plantarum</name>
    <dbReference type="NCBI Taxonomy" id="2716263"/>
    <lineage>
        <taxon>Bacteria</taxon>
        <taxon>Pseudomonadati</taxon>
        <taxon>Bacteroidota</taxon>
        <taxon>Cytophagia</taxon>
        <taxon>Cytophagales</taxon>
        <taxon>Cyclobacteriaceae</taxon>
        <taxon>Cyclobacterium</taxon>
    </lineage>
</organism>
<comment type="caution">
    <text evidence="1">The sequence shown here is derived from an EMBL/GenBank/DDBJ whole genome shotgun (WGS) entry which is preliminary data.</text>
</comment>
<dbReference type="RefSeq" id="WP_166144512.1">
    <property type="nucleotide sequence ID" value="NZ_JAANYN010000002.1"/>
</dbReference>